<sequence precursor="true">MLEYKEKLRKKYVVSKKICRFSFATLFAGILVLVLLQMIAPHITEFSTGCGVALIISGSIGIVLSNWLIESERIELYKLEY</sequence>
<gene>
    <name evidence="2" type="ORF">Desfe_0533</name>
</gene>
<feature type="transmembrane region" description="Helical" evidence="1">
    <location>
        <begin position="21"/>
        <end position="40"/>
    </location>
</feature>
<feature type="transmembrane region" description="Helical" evidence="1">
    <location>
        <begin position="46"/>
        <end position="69"/>
    </location>
</feature>
<evidence type="ECO:0000256" key="1">
    <source>
        <dbReference type="SAM" id="Phobius"/>
    </source>
</evidence>
<proteinExistence type="predicted"/>
<reference evidence="2 3" key="1">
    <citation type="journal article" date="2012" name="J. Bacteriol.">
        <title>Complete Genome Sequence of Desulfurococcus fermentans, a Hyperthermophilic Cellulolytic Crenarchaeon Isolated from a Freshwater Hot Spring in Kamchatka, Russia.</title>
        <authorList>
            <person name="Susanti D."/>
            <person name="Johnson E.F."/>
            <person name="Rodriguez J.R."/>
            <person name="Anderson I."/>
            <person name="Perevalova A.A."/>
            <person name="Kyrpides N."/>
            <person name="Lucas S."/>
            <person name="Han J."/>
            <person name="Lapidus A."/>
            <person name="Cheng J.F."/>
            <person name="Goodwin L."/>
            <person name="Pitluck S."/>
            <person name="Mavrommatis K."/>
            <person name="Peters L."/>
            <person name="Land M.L."/>
            <person name="Hauser L."/>
            <person name="Gopalan V."/>
            <person name="Chan P.P."/>
            <person name="Lowe T.M."/>
            <person name="Atomi H."/>
            <person name="Bonch-Osmolovskaya E.A."/>
            <person name="Woyke T."/>
            <person name="Mukhopadhyay B."/>
        </authorList>
    </citation>
    <scope>NUCLEOTIDE SEQUENCE [LARGE SCALE GENOMIC DNA]</scope>
    <source>
        <strain evidence="2 3">DSM 16532</strain>
    </source>
</reference>
<keyword evidence="1" id="KW-1133">Transmembrane helix</keyword>
<keyword evidence="1" id="KW-0812">Transmembrane</keyword>
<dbReference type="AlphaFoldDB" id="I3XR63"/>
<dbReference type="EMBL" id="CP003321">
    <property type="protein sequence ID" value="AFL66437.1"/>
    <property type="molecule type" value="Genomic_DNA"/>
</dbReference>
<protein>
    <submittedName>
        <fullName evidence="2">Uncharacterized protein</fullName>
    </submittedName>
</protein>
<name>I3XR63_DESAM</name>
<dbReference type="Proteomes" id="UP000006175">
    <property type="component" value="Chromosome"/>
</dbReference>
<accession>I3XR63</accession>
<dbReference type="HOGENOM" id="CLU_2565556_0_0_2"/>
<evidence type="ECO:0000313" key="3">
    <source>
        <dbReference type="Proteomes" id="UP000006175"/>
    </source>
</evidence>
<dbReference type="KEGG" id="dfd:Desfe_0533"/>
<evidence type="ECO:0000313" key="2">
    <source>
        <dbReference type="EMBL" id="AFL66437.1"/>
    </source>
</evidence>
<keyword evidence="3" id="KW-1185">Reference proteome</keyword>
<keyword evidence="1" id="KW-0472">Membrane</keyword>
<organism evidence="2 3">
    <name type="scientific">Desulfurococcus amylolyticus DSM 16532</name>
    <dbReference type="NCBI Taxonomy" id="768672"/>
    <lineage>
        <taxon>Archaea</taxon>
        <taxon>Thermoproteota</taxon>
        <taxon>Thermoprotei</taxon>
        <taxon>Desulfurococcales</taxon>
        <taxon>Desulfurococcaceae</taxon>
        <taxon>Desulfurococcus</taxon>
    </lineage>
</organism>